<organism evidence="2 3">
    <name type="scientific">Nonomuraea dietziae</name>
    <dbReference type="NCBI Taxonomy" id="65515"/>
    <lineage>
        <taxon>Bacteria</taxon>
        <taxon>Bacillati</taxon>
        <taxon>Actinomycetota</taxon>
        <taxon>Actinomycetes</taxon>
        <taxon>Streptosporangiales</taxon>
        <taxon>Streptosporangiaceae</taxon>
        <taxon>Nonomuraea</taxon>
    </lineage>
</organism>
<feature type="transmembrane region" description="Helical" evidence="1">
    <location>
        <begin position="189"/>
        <end position="207"/>
    </location>
</feature>
<keyword evidence="3" id="KW-1185">Reference proteome</keyword>
<evidence type="ECO:0000313" key="3">
    <source>
        <dbReference type="Proteomes" id="UP000579945"/>
    </source>
</evidence>
<reference evidence="2 3" key="1">
    <citation type="submission" date="2020-08" db="EMBL/GenBank/DDBJ databases">
        <title>Sequencing the genomes of 1000 actinobacteria strains.</title>
        <authorList>
            <person name="Klenk H.-P."/>
        </authorList>
    </citation>
    <scope>NUCLEOTIDE SEQUENCE [LARGE SCALE GENOMIC DNA]</scope>
    <source>
        <strain evidence="2 3">DSM 44320</strain>
    </source>
</reference>
<keyword evidence="1" id="KW-0812">Transmembrane</keyword>
<gene>
    <name evidence="2" type="ORF">FHR33_004993</name>
</gene>
<dbReference type="AlphaFoldDB" id="A0A7W5VBL5"/>
<feature type="transmembrane region" description="Helical" evidence="1">
    <location>
        <begin position="460"/>
        <end position="478"/>
    </location>
</feature>
<feature type="transmembrane region" description="Helical" evidence="1">
    <location>
        <begin position="498"/>
        <end position="524"/>
    </location>
</feature>
<dbReference type="EMBL" id="JACIBV010000001">
    <property type="protein sequence ID" value="MBB3729133.1"/>
    <property type="molecule type" value="Genomic_DNA"/>
</dbReference>
<comment type="caution">
    <text evidence="2">The sequence shown here is derived from an EMBL/GenBank/DDBJ whole genome shotgun (WGS) entry which is preliminary data.</text>
</comment>
<feature type="transmembrane region" description="Helical" evidence="1">
    <location>
        <begin position="235"/>
        <end position="253"/>
    </location>
</feature>
<feature type="transmembrane region" description="Helical" evidence="1">
    <location>
        <begin position="341"/>
        <end position="359"/>
    </location>
</feature>
<dbReference type="Proteomes" id="UP000579945">
    <property type="component" value="Unassembled WGS sequence"/>
</dbReference>
<dbReference type="GeneID" id="95391329"/>
<feature type="transmembrane region" description="Helical" evidence="1">
    <location>
        <begin position="22"/>
        <end position="44"/>
    </location>
</feature>
<protein>
    <submittedName>
        <fullName evidence="2">ABC-2 type transport system permease protein</fullName>
    </submittedName>
</protein>
<feature type="transmembrane region" description="Helical" evidence="1">
    <location>
        <begin position="392"/>
        <end position="416"/>
    </location>
</feature>
<evidence type="ECO:0000256" key="1">
    <source>
        <dbReference type="SAM" id="Phobius"/>
    </source>
</evidence>
<feature type="transmembrane region" description="Helical" evidence="1">
    <location>
        <begin position="160"/>
        <end position="182"/>
    </location>
</feature>
<accession>A0A7W5VBL5</accession>
<dbReference type="RefSeq" id="WP_183652000.1">
    <property type="nucleotide sequence ID" value="NZ_JACIBV010000001.1"/>
</dbReference>
<sequence length="530" mass="54522">MSTLTGTGGLIRLILRRDRVRLPAWFGLVAMLVIGVASSVAAAYPTEEARQAFLHTTNGDPTQLMMIGPIYDSSAGGLAAWRVRGQAALLIALASLLLVIRSTRAEEEAGRSELLGSTVVGRHAALTAALTVAFAANLVTALVVALGLMGQGLPPRGSLVMGLSVAAAGWVFAAVAGLAAQLTESSRTAGGLAAMAMGILYAVRAGADVEKSSWVSWLSPFGWTQHMRPFAGDHYWPLLPVVGLILLLVAGAYRMSARRDLGAGILPPRLGPADAAPSLRTSIALAWRLQRGTLLAWAIAFTAFGAGLGGAARSAADQLNASEALRELIERMGGGGRPADGFFAFVIYLMSQVITLYAIQATLRLRAEEISGRADLILTGPVGRLRWAGGHLAIVAAGSGIVLAGLGVGMGLVHGLSTGDPGGEIARLVGASLTRLPSVLVLAAVSTLAYGLLPRLAAIIPYAALGLCLVLEFAVELLGADPSILQVSPFAQTPGLPVAAFTVTPLVLLTVVATGLTAVGLAGLRRRDLG</sequence>
<evidence type="ECO:0000313" key="2">
    <source>
        <dbReference type="EMBL" id="MBB3729133.1"/>
    </source>
</evidence>
<feature type="transmembrane region" description="Helical" evidence="1">
    <location>
        <begin position="436"/>
        <end position="453"/>
    </location>
</feature>
<keyword evidence="1" id="KW-0472">Membrane</keyword>
<feature type="transmembrane region" description="Helical" evidence="1">
    <location>
        <begin position="83"/>
        <end position="103"/>
    </location>
</feature>
<keyword evidence="1" id="KW-1133">Transmembrane helix</keyword>
<feature type="transmembrane region" description="Helical" evidence="1">
    <location>
        <begin position="294"/>
        <end position="312"/>
    </location>
</feature>
<proteinExistence type="predicted"/>
<feature type="transmembrane region" description="Helical" evidence="1">
    <location>
        <begin position="124"/>
        <end position="148"/>
    </location>
</feature>
<name>A0A7W5VBL5_9ACTN</name>